<dbReference type="InterPro" id="IPR023198">
    <property type="entry name" value="PGP-like_dom2"/>
</dbReference>
<dbReference type="Proteomes" id="UP000007254">
    <property type="component" value="Chromosome"/>
</dbReference>
<dbReference type="InterPro" id="IPR036412">
    <property type="entry name" value="HAD-like_sf"/>
</dbReference>
<evidence type="ECO:0000313" key="2">
    <source>
        <dbReference type="Proteomes" id="UP000007254"/>
    </source>
</evidence>
<gene>
    <name evidence="1" type="ordered locus">Spith_0647</name>
</gene>
<dbReference type="EMBL" id="CP002903">
    <property type="protein sequence ID" value="AEJ60927.1"/>
    <property type="molecule type" value="Genomic_DNA"/>
</dbReference>
<dbReference type="RefSeq" id="WP_014624307.1">
    <property type="nucleotide sequence ID" value="NC_017583.1"/>
</dbReference>
<dbReference type="Gene3D" id="3.40.50.1000">
    <property type="entry name" value="HAD superfamily/HAD-like"/>
    <property type="match status" value="1"/>
</dbReference>
<proteinExistence type="predicted"/>
<evidence type="ECO:0000313" key="1">
    <source>
        <dbReference type="EMBL" id="AEJ60927.1"/>
    </source>
</evidence>
<dbReference type="KEGG" id="stq:Spith_0647"/>
<dbReference type="SUPFAM" id="SSF56784">
    <property type="entry name" value="HAD-like"/>
    <property type="match status" value="1"/>
</dbReference>
<name>G0GA91_WINT7</name>
<organism evidence="1 2">
    <name type="scientific">Winmispira thermophila (strain ATCC 700085 / DSM 6578 / Z-1203)</name>
    <name type="common">Spirochaeta thermophila</name>
    <dbReference type="NCBI Taxonomy" id="869211"/>
    <lineage>
        <taxon>Bacteria</taxon>
        <taxon>Pseudomonadati</taxon>
        <taxon>Spirochaetota</taxon>
        <taxon>Spirochaetia</taxon>
        <taxon>Winmispirales</taxon>
        <taxon>Winmispiraceae</taxon>
        <taxon>Winmispira</taxon>
    </lineage>
</organism>
<keyword evidence="2" id="KW-1185">Reference proteome</keyword>
<reference evidence="1 2" key="1">
    <citation type="submission" date="2011-06" db="EMBL/GenBank/DDBJ databases">
        <title>The complete genome of Spirochaeta thermophila DSM 6578.</title>
        <authorList>
            <consortium name="US DOE Joint Genome Institute (JGI-PGF)"/>
            <person name="Lucas S."/>
            <person name="Lapidus A."/>
            <person name="Bruce D."/>
            <person name="Goodwin L."/>
            <person name="Pitluck S."/>
            <person name="Peters L."/>
            <person name="Kyrpides N."/>
            <person name="Mavromatis K."/>
            <person name="Ivanova N."/>
            <person name="Mikailova N."/>
            <person name="Pagani I."/>
            <person name="Chertkov O."/>
            <person name="Detter J.C."/>
            <person name="Tapia R."/>
            <person name="Han C."/>
            <person name="Land M."/>
            <person name="Hauser L."/>
            <person name="Markowitz V."/>
            <person name="Cheng J.-F."/>
            <person name="Hugenholtz P."/>
            <person name="Woyke T."/>
            <person name="Wu D."/>
            <person name="Spring S."/>
            <person name="Merkhoffer B."/>
            <person name="Schneider S."/>
            <person name="Klenk H.-P."/>
            <person name="Eisen J.A."/>
        </authorList>
    </citation>
    <scope>NUCLEOTIDE SEQUENCE [LARGE SCALE GENOMIC DNA]</scope>
    <source>
        <strain evidence="2">ATCC 700085 / DSM 6578 / Z-1203</strain>
    </source>
</reference>
<dbReference type="HOGENOM" id="CLU_993508_0_0_12"/>
<dbReference type="STRING" id="869211.Spith_0647"/>
<dbReference type="Gene3D" id="1.10.150.240">
    <property type="entry name" value="Putative phosphatase, domain 2"/>
    <property type="match status" value="1"/>
</dbReference>
<accession>G0GA91</accession>
<sequence length="270" mass="30294">MECLLILDYSGTLSLESVRFGTEERLKEALEESGLAALGATPSFLWKQVIEAYWDRASKGGITYVESIVRALGTVSEAPESQREQAARAFVRSYLRASTVDPVWARFLRIAGPHLPILIATDHYLEAEQAILTHLEDEGIAARPWPDASRGCMVACSARIGARKEETAFWEEIRRAYGTHPRVIHLVDDFGANEVPARRYPLKRRLQGRIERISTALLPLEAREITIHPFVLPRLDDEDQVTDAVRDFVRSLADTLTAEGFLPGDARERV</sequence>
<protein>
    <submittedName>
        <fullName evidence="1">Uncharacterized protein</fullName>
    </submittedName>
</protein>
<dbReference type="InterPro" id="IPR023214">
    <property type="entry name" value="HAD_sf"/>
</dbReference>
<dbReference type="AlphaFoldDB" id="G0GA91"/>
<dbReference type="OrthoDB" id="148580at2"/>